<dbReference type="InterPro" id="IPR010982">
    <property type="entry name" value="Lambda_DNA-bd_dom_sf"/>
</dbReference>
<dbReference type="PANTHER" id="PTHR36511:SF4">
    <property type="entry name" value="ANTITOXIN MQSA"/>
    <property type="match status" value="1"/>
</dbReference>
<dbReference type="InterPro" id="IPR052359">
    <property type="entry name" value="HTH-type_reg/antitoxin"/>
</dbReference>
<keyword evidence="6" id="KW-1185">Reference proteome</keyword>
<evidence type="ECO:0000256" key="3">
    <source>
        <dbReference type="ARBA" id="ARBA00023163"/>
    </source>
</evidence>
<keyword evidence="2" id="KW-0238">DNA-binding</keyword>
<comment type="caution">
    <text evidence="5">The sequence shown here is derived from an EMBL/GenBank/DDBJ whole genome shotgun (WGS) entry which is preliminary data.</text>
</comment>
<gene>
    <name evidence="5" type="ORF">V6242_13860</name>
</gene>
<dbReference type="EMBL" id="JBAKAR010000012">
    <property type="protein sequence ID" value="MEL0614237.1"/>
    <property type="molecule type" value="Genomic_DNA"/>
</dbReference>
<dbReference type="Pfam" id="PF15731">
    <property type="entry name" value="MqsA_antitoxin"/>
    <property type="match status" value="1"/>
</dbReference>
<sequence length="95" mass="10530">MSNRDIGLEILEGLSEIKKFKSGEVVLKTTELSEPSAPKVIRSKLNLSQPAFAGLLGISMRTLQDWEQGRRNPQGPAVALLRIAEQHPEVFADLY</sequence>
<dbReference type="RefSeq" id="WP_341564152.1">
    <property type="nucleotide sequence ID" value="NZ_JBAKAQ010000003.1"/>
</dbReference>
<evidence type="ECO:0000259" key="4">
    <source>
        <dbReference type="PROSITE" id="PS50943"/>
    </source>
</evidence>
<proteinExistence type="predicted"/>
<protein>
    <submittedName>
        <fullName evidence="5">Type II toxin-antitoxin system MqsA family antitoxin</fullName>
    </submittedName>
</protein>
<dbReference type="InterPro" id="IPR001387">
    <property type="entry name" value="Cro/C1-type_HTH"/>
</dbReference>
<evidence type="ECO:0000256" key="2">
    <source>
        <dbReference type="ARBA" id="ARBA00023125"/>
    </source>
</evidence>
<name>A0ABU9G9U8_9GAMM</name>
<reference evidence="5 6" key="1">
    <citation type="submission" date="2024-02" db="EMBL/GenBank/DDBJ databases">
        <title>Bacteria isolated from the canopy kelp, Nereocystis luetkeana.</title>
        <authorList>
            <person name="Pfister C.A."/>
            <person name="Younker I.T."/>
            <person name="Light S.H."/>
        </authorList>
    </citation>
    <scope>NUCLEOTIDE SEQUENCE [LARGE SCALE GENOMIC DNA]</scope>
    <source>
        <strain evidence="5 6">TI.4.07</strain>
    </source>
</reference>
<dbReference type="Gene3D" id="1.10.260.40">
    <property type="entry name" value="lambda repressor-like DNA-binding domains"/>
    <property type="match status" value="1"/>
</dbReference>
<feature type="domain" description="HTH cro/C1-type" evidence="4">
    <location>
        <begin position="39"/>
        <end position="73"/>
    </location>
</feature>
<dbReference type="InterPro" id="IPR032758">
    <property type="entry name" value="MqsA/HigA-2"/>
</dbReference>
<dbReference type="PANTHER" id="PTHR36511">
    <property type="entry name" value="MERR FAMILY BACTERIAL REGULATORY PROTEIN"/>
    <property type="match status" value="1"/>
</dbReference>
<keyword evidence="3" id="KW-0804">Transcription</keyword>
<dbReference type="SUPFAM" id="SSF47413">
    <property type="entry name" value="lambda repressor-like DNA-binding domains"/>
    <property type="match status" value="1"/>
</dbReference>
<organism evidence="5 6">
    <name type="scientific">Marinomonas arenicola</name>
    <dbReference type="NCBI Taxonomy" id="569601"/>
    <lineage>
        <taxon>Bacteria</taxon>
        <taxon>Pseudomonadati</taxon>
        <taxon>Pseudomonadota</taxon>
        <taxon>Gammaproteobacteria</taxon>
        <taxon>Oceanospirillales</taxon>
        <taxon>Oceanospirillaceae</taxon>
        <taxon>Marinomonas</taxon>
    </lineage>
</organism>
<dbReference type="CDD" id="cd00093">
    <property type="entry name" value="HTH_XRE"/>
    <property type="match status" value="1"/>
</dbReference>
<keyword evidence="1" id="KW-0805">Transcription regulation</keyword>
<accession>A0ABU9G9U8</accession>
<dbReference type="PROSITE" id="PS50943">
    <property type="entry name" value="HTH_CROC1"/>
    <property type="match status" value="1"/>
</dbReference>
<evidence type="ECO:0000313" key="5">
    <source>
        <dbReference type="EMBL" id="MEL0614237.1"/>
    </source>
</evidence>
<dbReference type="Proteomes" id="UP001379949">
    <property type="component" value="Unassembled WGS sequence"/>
</dbReference>
<evidence type="ECO:0000256" key="1">
    <source>
        <dbReference type="ARBA" id="ARBA00023015"/>
    </source>
</evidence>
<evidence type="ECO:0000313" key="6">
    <source>
        <dbReference type="Proteomes" id="UP001379949"/>
    </source>
</evidence>